<gene>
    <name evidence="2" type="ORF">M440DRAFT_1252005</name>
</gene>
<dbReference type="OrthoDB" id="4895274at2759"/>
<sequence length="436" mass="47394">MVLLGSLPRSRSLESLRKDLFHTITHTTEGVYFPPGCTLLDSKEADKEVIAALCPNEEFKAPDKGVAHLTKLFVQCNKWLPVLEKCDTKKYWAVVAFTTSKLQGITMSPKMAKGLAMSLLKARQLWILRQENPDAARSNVKTHLAAGIQRLLECFEQRAKQPATQARGDNQEWQLTDKQIEDACKARMGPGKRVSKNRIALSFKSPHPLVPIGQLSSTPQLEHSPLNSLGMLHSSVEKITPAEAVQALLSNQMQDLLRDEFTVEQQAAAKRASHSASLAKVAHDDDAQSGSSKASSLMKGMTPSALKTKFKSSWMKSPVYCKDTGKTSAEAAKRAQTVDASPTPKGTGKSKTETTKRAQTAEDSPTAKAKTNIQPSSTKKRFMNELPGNAAKKQVVAKGTARSVSMPVHNGSSVAPAQQTQVARSVSLKVKKGSKK</sequence>
<dbReference type="AlphaFoldDB" id="A0A2T4C4D6"/>
<dbReference type="Proteomes" id="UP000240760">
    <property type="component" value="Unassembled WGS sequence"/>
</dbReference>
<organism evidence="2 3">
    <name type="scientific">Trichoderma longibrachiatum ATCC 18648</name>
    <dbReference type="NCBI Taxonomy" id="983965"/>
    <lineage>
        <taxon>Eukaryota</taxon>
        <taxon>Fungi</taxon>
        <taxon>Dikarya</taxon>
        <taxon>Ascomycota</taxon>
        <taxon>Pezizomycotina</taxon>
        <taxon>Sordariomycetes</taxon>
        <taxon>Hypocreomycetidae</taxon>
        <taxon>Hypocreales</taxon>
        <taxon>Hypocreaceae</taxon>
        <taxon>Trichoderma</taxon>
    </lineage>
</organism>
<name>A0A2T4C4D6_TRILO</name>
<evidence type="ECO:0000256" key="1">
    <source>
        <dbReference type="SAM" id="MobiDB-lite"/>
    </source>
</evidence>
<evidence type="ECO:0000313" key="2">
    <source>
        <dbReference type="EMBL" id="PTB76405.1"/>
    </source>
</evidence>
<feature type="compositionally biased region" description="Polar residues" evidence="1">
    <location>
        <begin position="361"/>
        <end position="377"/>
    </location>
</feature>
<dbReference type="EMBL" id="KZ679132">
    <property type="protein sequence ID" value="PTB76405.1"/>
    <property type="molecule type" value="Genomic_DNA"/>
</dbReference>
<accession>A0A2T4C4D6</accession>
<feature type="compositionally biased region" description="Polar residues" evidence="1">
    <location>
        <begin position="410"/>
        <end position="424"/>
    </location>
</feature>
<proteinExistence type="predicted"/>
<feature type="region of interest" description="Disordered" evidence="1">
    <location>
        <begin position="274"/>
        <end position="303"/>
    </location>
</feature>
<keyword evidence="3" id="KW-1185">Reference proteome</keyword>
<feature type="compositionally biased region" description="Basic and acidic residues" evidence="1">
    <location>
        <begin position="350"/>
        <end position="360"/>
    </location>
</feature>
<feature type="region of interest" description="Disordered" evidence="1">
    <location>
        <begin position="331"/>
        <end position="436"/>
    </location>
</feature>
<protein>
    <submittedName>
        <fullName evidence="2">Uncharacterized protein</fullName>
    </submittedName>
</protein>
<evidence type="ECO:0000313" key="3">
    <source>
        <dbReference type="Proteomes" id="UP000240760"/>
    </source>
</evidence>
<reference evidence="2 3" key="1">
    <citation type="submission" date="2016-07" db="EMBL/GenBank/DDBJ databases">
        <title>Multiple horizontal gene transfer events from other fungi enriched the ability of initially mycotrophic Trichoderma (Ascomycota) to feed on dead plant biomass.</title>
        <authorList>
            <consortium name="DOE Joint Genome Institute"/>
            <person name="Aerts A."/>
            <person name="Atanasova L."/>
            <person name="Chenthamara K."/>
            <person name="Zhang J."/>
            <person name="Grujic M."/>
            <person name="Henrissat B."/>
            <person name="Kuo A."/>
            <person name="Salamov A."/>
            <person name="Lipzen A."/>
            <person name="Labutti K."/>
            <person name="Barry K."/>
            <person name="Miao Y."/>
            <person name="Rahimi M.J."/>
            <person name="Shen Q."/>
            <person name="Grigoriev I.V."/>
            <person name="Kubicek C.P."/>
            <person name="Druzhinina I.S."/>
        </authorList>
    </citation>
    <scope>NUCLEOTIDE SEQUENCE [LARGE SCALE GENOMIC DNA]</scope>
    <source>
        <strain evidence="2 3">ATCC 18648</strain>
    </source>
</reference>